<proteinExistence type="predicted"/>
<dbReference type="RefSeq" id="XP_018387809.1">
    <property type="nucleotide sequence ID" value="XM_018524618.1"/>
</dbReference>
<name>A0A177DSI2_ALTAL</name>
<dbReference type="KEGG" id="aalt:CC77DRAFT_1018420"/>
<evidence type="ECO:0000313" key="2">
    <source>
        <dbReference type="Proteomes" id="UP000077248"/>
    </source>
</evidence>
<organism evidence="1 2">
    <name type="scientific">Alternaria alternata</name>
    <name type="common">Alternaria rot fungus</name>
    <name type="synonym">Torula alternata</name>
    <dbReference type="NCBI Taxonomy" id="5599"/>
    <lineage>
        <taxon>Eukaryota</taxon>
        <taxon>Fungi</taxon>
        <taxon>Dikarya</taxon>
        <taxon>Ascomycota</taxon>
        <taxon>Pezizomycotina</taxon>
        <taxon>Dothideomycetes</taxon>
        <taxon>Pleosporomycetidae</taxon>
        <taxon>Pleosporales</taxon>
        <taxon>Pleosporineae</taxon>
        <taxon>Pleosporaceae</taxon>
        <taxon>Alternaria</taxon>
        <taxon>Alternaria sect. Alternaria</taxon>
        <taxon>Alternaria alternata complex</taxon>
    </lineage>
</organism>
<dbReference type="EMBL" id="KV441474">
    <property type="protein sequence ID" value="OAG22388.1"/>
    <property type="molecule type" value="Genomic_DNA"/>
</dbReference>
<dbReference type="AlphaFoldDB" id="A0A177DSI2"/>
<dbReference type="Proteomes" id="UP000077248">
    <property type="component" value="Unassembled WGS sequence"/>
</dbReference>
<reference evidence="1 2" key="1">
    <citation type="submission" date="2016-05" db="EMBL/GenBank/DDBJ databases">
        <title>Comparative analysis of secretome profiles of manganese(II)-oxidizing ascomycete fungi.</title>
        <authorList>
            <consortium name="DOE Joint Genome Institute"/>
            <person name="Zeiner C.A."/>
            <person name="Purvine S.O."/>
            <person name="Zink E.M."/>
            <person name="Wu S."/>
            <person name="Pasa-Tolic L."/>
            <person name="Chaput D.L."/>
            <person name="Haridas S."/>
            <person name="Grigoriev I.V."/>
            <person name="Santelli C.M."/>
            <person name="Hansel C.M."/>
        </authorList>
    </citation>
    <scope>NUCLEOTIDE SEQUENCE [LARGE SCALE GENOMIC DNA]</scope>
    <source>
        <strain evidence="1 2">SRC1lrK2f</strain>
    </source>
</reference>
<evidence type="ECO:0000313" key="1">
    <source>
        <dbReference type="EMBL" id="OAG22388.1"/>
    </source>
</evidence>
<accession>A0A177DSI2</accession>
<sequence length="177" mass="19745">MYPQRRPINNTNITATWTNIPLHVKLGISQAEMDAHLALHAHVHDYEECEGVCEPNLKSEADEQACLDTVIETRKLAEREAVEGNRKQRSDGRDYNTKMASNEDVMDRVKYGQRVHTSFEDLEDIVILGNGIATLSRTSFPSRRSLSNGALPHDILSVVLLLQNALLGDGDTLVHGE</sequence>
<protein>
    <submittedName>
        <fullName evidence="1">Uncharacterized protein</fullName>
    </submittedName>
</protein>
<dbReference type="GeneID" id="29110212"/>
<dbReference type="VEuPathDB" id="FungiDB:CC77DRAFT_1018420"/>
<gene>
    <name evidence="1" type="ORF">CC77DRAFT_1018420</name>
</gene>
<keyword evidence="2" id="KW-1185">Reference proteome</keyword>